<gene>
    <name evidence="1" type="ORF">HNR73_004147</name>
</gene>
<keyword evidence="2" id="KW-1185">Reference proteome</keyword>
<evidence type="ECO:0000313" key="1">
    <source>
        <dbReference type="EMBL" id="MBB6036279.1"/>
    </source>
</evidence>
<dbReference type="Proteomes" id="UP000548476">
    <property type="component" value="Unassembled WGS sequence"/>
</dbReference>
<comment type="caution">
    <text evidence="1">The sequence shown here is derived from an EMBL/GenBank/DDBJ whole genome shotgun (WGS) entry which is preliminary data.</text>
</comment>
<reference evidence="1 2" key="1">
    <citation type="submission" date="2020-08" db="EMBL/GenBank/DDBJ databases">
        <title>Genomic Encyclopedia of Type Strains, Phase IV (KMG-IV): sequencing the most valuable type-strain genomes for metagenomic binning, comparative biology and taxonomic classification.</title>
        <authorList>
            <person name="Goeker M."/>
        </authorList>
    </citation>
    <scope>NUCLEOTIDE SEQUENCE [LARGE SCALE GENOMIC DNA]</scope>
    <source>
        <strain evidence="1 2">YIM 65646</strain>
    </source>
</reference>
<protein>
    <submittedName>
        <fullName evidence="1">Uncharacterized protein</fullName>
    </submittedName>
</protein>
<accession>A0A841FUU0</accession>
<dbReference type="RefSeq" id="WP_184789106.1">
    <property type="nucleotide sequence ID" value="NZ_BONT01000046.1"/>
</dbReference>
<proteinExistence type="predicted"/>
<dbReference type="AlphaFoldDB" id="A0A841FUU0"/>
<evidence type="ECO:0000313" key="2">
    <source>
        <dbReference type="Proteomes" id="UP000548476"/>
    </source>
</evidence>
<organism evidence="1 2">
    <name type="scientific">Phytomonospora endophytica</name>
    <dbReference type="NCBI Taxonomy" id="714109"/>
    <lineage>
        <taxon>Bacteria</taxon>
        <taxon>Bacillati</taxon>
        <taxon>Actinomycetota</taxon>
        <taxon>Actinomycetes</taxon>
        <taxon>Micromonosporales</taxon>
        <taxon>Micromonosporaceae</taxon>
        <taxon>Phytomonospora</taxon>
    </lineage>
</organism>
<sequence length="119" mass="13658">MEDNEAHLTETEHRFWVELQRLTASHSAPPWVVPQNWCDGTMFARLTADRTHWGLVLEEGSVHGDEIHNQLFYFDEPTEYALHAEGSLEELAAAAADWFLNLPDDFQVPRTLPQRTSPT</sequence>
<dbReference type="EMBL" id="JACHGT010000008">
    <property type="protein sequence ID" value="MBB6036279.1"/>
    <property type="molecule type" value="Genomic_DNA"/>
</dbReference>
<name>A0A841FUU0_9ACTN</name>